<proteinExistence type="predicted"/>
<gene>
    <name evidence="1" type="ORF">DILT_LOCUS17638</name>
</gene>
<dbReference type="EMBL" id="UYRU01093489">
    <property type="protein sequence ID" value="VDN38592.1"/>
    <property type="molecule type" value="Genomic_DNA"/>
</dbReference>
<sequence>MLSKPGSCALGCGGAVGPLQPSSPLPPPLTPTGLVAAAAVPGFLSPSPWSSSAGFCERSVYQIQQG</sequence>
<organism evidence="1 2">
    <name type="scientific">Dibothriocephalus latus</name>
    <name type="common">Fish tapeworm</name>
    <name type="synonym">Diphyllobothrium latum</name>
    <dbReference type="NCBI Taxonomy" id="60516"/>
    <lineage>
        <taxon>Eukaryota</taxon>
        <taxon>Metazoa</taxon>
        <taxon>Spiralia</taxon>
        <taxon>Lophotrochozoa</taxon>
        <taxon>Platyhelminthes</taxon>
        <taxon>Cestoda</taxon>
        <taxon>Eucestoda</taxon>
        <taxon>Diphyllobothriidea</taxon>
        <taxon>Diphyllobothriidae</taxon>
        <taxon>Dibothriocephalus</taxon>
    </lineage>
</organism>
<accession>A0A3P7R3P9</accession>
<evidence type="ECO:0000313" key="1">
    <source>
        <dbReference type="EMBL" id="VDN38592.1"/>
    </source>
</evidence>
<name>A0A3P7R3P9_DIBLA</name>
<dbReference type="AlphaFoldDB" id="A0A3P7R3P9"/>
<protein>
    <submittedName>
        <fullName evidence="1">Uncharacterized protein</fullName>
    </submittedName>
</protein>
<dbReference type="Proteomes" id="UP000281553">
    <property type="component" value="Unassembled WGS sequence"/>
</dbReference>
<reference evidence="1 2" key="1">
    <citation type="submission" date="2018-11" db="EMBL/GenBank/DDBJ databases">
        <authorList>
            <consortium name="Pathogen Informatics"/>
        </authorList>
    </citation>
    <scope>NUCLEOTIDE SEQUENCE [LARGE SCALE GENOMIC DNA]</scope>
</reference>
<keyword evidence="2" id="KW-1185">Reference proteome</keyword>
<evidence type="ECO:0000313" key="2">
    <source>
        <dbReference type="Proteomes" id="UP000281553"/>
    </source>
</evidence>